<feature type="transmembrane region" description="Helical" evidence="2">
    <location>
        <begin position="129"/>
        <end position="148"/>
    </location>
</feature>
<dbReference type="Pfam" id="PF10326">
    <property type="entry name" value="7TM_GPCR_Str"/>
    <property type="match status" value="1"/>
</dbReference>
<dbReference type="SUPFAM" id="SSF81321">
    <property type="entry name" value="Family A G protein-coupled receptor-like"/>
    <property type="match status" value="1"/>
</dbReference>
<gene>
    <name evidence="3" type="ORF">DdX_17624</name>
</gene>
<dbReference type="AlphaFoldDB" id="A0AAD4ML31"/>
<feature type="transmembrane region" description="Helical" evidence="2">
    <location>
        <begin position="271"/>
        <end position="295"/>
    </location>
</feature>
<keyword evidence="2" id="KW-0812">Transmembrane</keyword>
<protein>
    <submittedName>
        <fullName evidence="3">Serpentine type 7TM GPCR chemoreceptor str domain-containing protein</fullName>
    </submittedName>
</protein>
<dbReference type="PANTHER" id="PTHR22943:SF248">
    <property type="entry name" value="SEVEN TM RECEPTOR"/>
    <property type="match status" value="1"/>
</dbReference>
<keyword evidence="4" id="KW-1185">Reference proteome</keyword>
<evidence type="ECO:0000313" key="3">
    <source>
        <dbReference type="EMBL" id="KAI1698935.1"/>
    </source>
</evidence>
<keyword evidence="2" id="KW-0472">Membrane</keyword>
<feature type="transmembrane region" description="Helical" evidence="2">
    <location>
        <begin position="241"/>
        <end position="265"/>
    </location>
</feature>
<dbReference type="Proteomes" id="UP001201812">
    <property type="component" value="Unassembled WGS sequence"/>
</dbReference>
<feature type="region of interest" description="Disordered" evidence="1">
    <location>
        <begin position="608"/>
        <end position="633"/>
    </location>
</feature>
<dbReference type="Gene3D" id="3.30.420.10">
    <property type="entry name" value="Ribonuclease H-like superfamily/Ribonuclease H"/>
    <property type="match status" value="1"/>
</dbReference>
<feature type="transmembrane region" description="Helical" evidence="2">
    <location>
        <begin position="13"/>
        <end position="30"/>
    </location>
</feature>
<evidence type="ECO:0000256" key="1">
    <source>
        <dbReference type="SAM" id="MobiDB-lite"/>
    </source>
</evidence>
<keyword evidence="2" id="KW-1133">Transmembrane helix</keyword>
<reference evidence="3" key="1">
    <citation type="submission" date="2022-01" db="EMBL/GenBank/DDBJ databases">
        <title>Genome Sequence Resource for Two Populations of Ditylenchus destructor, the Migratory Endoparasitic Phytonematode.</title>
        <authorList>
            <person name="Zhang H."/>
            <person name="Lin R."/>
            <person name="Xie B."/>
        </authorList>
    </citation>
    <scope>NUCLEOTIDE SEQUENCE</scope>
    <source>
        <strain evidence="3">BazhouSP</strain>
    </source>
</reference>
<accession>A0AAD4ML31</accession>
<dbReference type="PANTHER" id="PTHR22943">
    <property type="entry name" value="7-TRANSMEMBRANE DOMAIN RECEPTOR C.ELEGANS"/>
    <property type="match status" value="1"/>
</dbReference>
<name>A0AAD4ML31_9BILA</name>
<dbReference type="InterPro" id="IPR019428">
    <property type="entry name" value="7TM_GPCR_serpentine_rcpt_Str"/>
</dbReference>
<sequence>MPGIDEVHHLMEGTVNTLSILFNIYLLYLIKYHSTFGVKLYQYLLTIDASLDLVLSISAFIAKPVVLTADGYCTIMSTGFFAGRSASFDAFTVMVYLTILHTNIIWIPVQFVYRYLLLCKKNNNLTRSTILVITVAGAQSAIAIFLTGCVFGEAREEFQPIGHHVLELNSWPNTGTVYVLGRHVDEWQLIVMLISWNMTCVGSIFIVVGCETKIAKNFDQLSQHSTHSGTQKMHKEFQRALLAMAICPLVSSTIPAFYFIAVIALKLRPGPILALLSICLSSVTLFNPLTTIICFRCYRQATIRLLTCGLFGKSQRNVVNTTSLSMINDTFFVESVYFEIFLLMEAKFNLEFSYLVARKKLIHTPSSATYDSILAAFAKRRNGEKLDKNSEQNFVSRYRLVESNGVEKLYRGHQEVVKQEEVFKILHNVHCSKLVHPGRDIMCKELKKYFGLTQEIVQLFVSLCEVCESKKAKAKKGLVVKPIRSNNFNDRCQVDLIDLQARPDGEFKFLMVYQDILIMHLRQEKSTSWASALHVVQAAKNARWHRGIGRSPYEAMFGRKMMLGYEDDEALEFEQTLVDDQALDTDESDEYVPIDGSNWIALAETDEPLHKSNSASPSQSRSPSSERSQSPSALNNTIARLQQFPQRERQILFEVENEEPSFSDAINEENQLNQLHFQREAEREGARAQQKRQAQQMLDGSAKRFPPIPVGQTVRVPVPAVDRAKTDPRNMLGVVMAADDGFYSIGTGVGILKDKYTRNQIDPCSSQHVTMESVPDKEISLRSAVGADSLSGTQGPVHCSCFRGCTTGKCKCKSLERLCNSRCHNSTTCKNK</sequence>
<dbReference type="GO" id="GO:0003676">
    <property type="term" value="F:nucleic acid binding"/>
    <property type="evidence" value="ECO:0007669"/>
    <property type="project" value="InterPro"/>
</dbReference>
<feature type="transmembrane region" description="Helical" evidence="2">
    <location>
        <begin position="93"/>
        <end position="117"/>
    </location>
</feature>
<feature type="transmembrane region" description="Helical" evidence="2">
    <location>
        <begin position="187"/>
        <end position="208"/>
    </location>
</feature>
<comment type="caution">
    <text evidence="3">The sequence shown here is derived from an EMBL/GenBank/DDBJ whole genome shotgun (WGS) entry which is preliminary data.</text>
</comment>
<evidence type="ECO:0000256" key="2">
    <source>
        <dbReference type="SAM" id="Phobius"/>
    </source>
</evidence>
<proteinExistence type="predicted"/>
<feature type="compositionally biased region" description="Low complexity" evidence="1">
    <location>
        <begin position="612"/>
        <end position="633"/>
    </location>
</feature>
<organism evidence="3 4">
    <name type="scientific">Ditylenchus destructor</name>
    <dbReference type="NCBI Taxonomy" id="166010"/>
    <lineage>
        <taxon>Eukaryota</taxon>
        <taxon>Metazoa</taxon>
        <taxon>Ecdysozoa</taxon>
        <taxon>Nematoda</taxon>
        <taxon>Chromadorea</taxon>
        <taxon>Rhabditida</taxon>
        <taxon>Tylenchina</taxon>
        <taxon>Tylenchomorpha</taxon>
        <taxon>Sphaerularioidea</taxon>
        <taxon>Anguinidae</taxon>
        <taxon>Anguininae</taxon>
        <taxon>Ditylenchus</taxon>
    </lineage>
</organism>
<dbReference type="EMBL" id="JAKKPZ010000198">
    <property type="protein sequence ID" value="KAI1698935.1"/>
    <property type="molecule type" value="Genomic_DNA"/>
</dbReference>
<dbReference type="InterPro" id="IPR036397">
    <property type="entry name" value="RNaseH_sf"/>
</dbReference>
<evidence type="ECO:0000313" key="4">
    <source>
        <dbReference type="Proteomes" id="UP001201812"/>
    </source>
</evidence>